<evidence type="ECO:0000313" key="1">
    <source>
        <dbReference type="EMBL" id="ABU78217.1"/>
    </source>
</evidence>
<sequence length="52" mass="6127">MKKKIAFFSMTIFLIYLPSRASVILHGSGTFRFPVLPFIFNLLKEARWHSRI</sequence>
<dbReference type="HOGENOM" id="CLU_3078939_0_0_6"/>
<evidence type="ECO:0000313" key="2">
    <source>
        <dbReference type="Proteomes" id="UP000000260"/>
    </source>
</evidence>
<accession>A7MN68</accession>
<keyword evidence="2" id="KW-1185">Reference proteome</keyword>
<proteinExistence type="predicted"/>
<gene>
    <name evidence="1" type="ordered locus">ESA_02988</name>
</gene>
<organism evidence="1 2">
    <name type="scientific">Cronobacter sakazakii (strain ATCC BAA-894)</name>
    <name type="common">Enterobacter sakazakii</name>
    <dbReference type="NCBI Taxonomy" id="290339"/>
    <lineage>
        <taxon>Bacteria</taxon>
        <taxon>Pseudomonadati</taxon>
        <taxon>Pseudomonadota</taxon>
        <taxon>Gammaproteobacteria</taxon>
        <taxon>Enterobacterales</taxon>
        <taxon>Enterobacteriaceae</taxon>
        <taxon>Cronobacter</taxon>
    </lineage>
</organism>
<protein>
    <submittedName>
        <fullName evidence="1">Uncharacterized protein</fullName>
    </submittedName>
</protein>
<dbReference type="Proteomes" id="UP000000260">
    <property type="component" value="Chromosome"/>
</dbReference>
<reference evidence="1 2" key="1">
    <citation type="journal article" date="2010" name="PLoS ONE">
        <title>Genome sequence of Cronobacter sakazakii BAA-894 and comparative genomic hybridization analysis with other Cronobacter species.</title>
        <authorList>
            <person name="Kucerova E."/>
            <person name="Clifton S.W."/>
            <person name="Xia X.Q."/>
            <person name="Long F."/>
            <person name="Porwollik S."/>
            <person name="Fulton L."/>
            <person name="Fronick C."/>
            <person name="Minx P."/>
            <person name="Kyung K."/>
            <person name="Warren W."/>
            <person name="Fulton R."/>
            <person name="Feng D."/>
            <person name="Wollam A."/>
            <person name="Shah N."/>
            <person name="Bhonagiri V."/>
            <person name="Nash W.E."/>
            <person name="Hallsworth-Pepin K."/>
            <person name="Wilson R.K."/>
            <person name="McClelland M."/>
            <person name="Forsythe S.J."/>
        </authorList>
    </citation>
    <scope>NUCLEOTIDE SEQUENCE [LARGE SCALE GENOMIC DNA]</scope>
    <source>
        <strain evidence="1 2">ATCC BAA-894</strain>
    </source>
</reference>
<name>A7MN68_CROS8</name>
<dbReference type="AlphaFoldDB" id="A7MN68"/>
<dbReference type="KEGG" id="esa:ESA_02988"/>
<dbReference type="EMBL" id="CP000783">
    <property type="protein sequence ID" value="ABU78217.1"/>
    <property type="molecule type" value="Genomic_DNA"/>
</dbReference>